<keyword evidence="3" id="KW-1185">Reference proteome</keyword>
<evidence type="ECO:0000256" key="1">
    <source>
        <dbReference type="SAM" id="SignalP"/>
    </source>
</evidence>
<organism evidence="2 3">
    <name type="scientific">Drosophila busckii</name>
    <name type="common">Fruit fly</name>
    <dbReference type="NCBI Taxonomy" id="30019"/>
    <lineage>
        <taxon>Eukaryota</taxon>
        <taxon>Metazoa</taxon>
        <taxon>Ecdysozoa</taxon>
        <taxon>Arthropoda</taxon>
        <taxon>Hexapoda</taxon>
        <taxon>Insecta</taxon>
        <taxon>Pterygota</taxon>
        <taxon>Neoptera</taxon>
        <taxon>Endopterygota</taxon>
        <taxon>Diptera</taxon>
        <taxon>Brachycera</taxon>
        <taxon>Muscomorpha</taxon>
        <taxon>Ephydroidea</taxon>
        <taxon>Drosophilidae</taxon>
        <taxon>Drosophila</taxon>
    </lineage>
</organism>
<gene>
    <name evidence="2" type="ORF">Dbus_chr2Lg1685</name>
</gene>
<proteinExistence type="predicted"/>
<protein>
    <submittedName>
        <fullName evidence="2">CG33307</fullName>
    </submittedName>
</protein>
<sequence>MIYKTAIVLLILVQCLLAAPTIKQHTSVDLRQEQLEQEAHTETINLLNALFRAQIAYFSGVREKLNPQTKRAQDIAQYVVRLHVAIAEPDMDKKNTMWLNIFEQFNQTPLLSNKQEDTGLSDDQYKALLTDKKLQDITQSFVRDVSAYFWKIAQLSGKVIEISMDDYGKSNEIHK</sequence>
<name>A0A0M4ER55_DROBS</name>
<dbReference type="OrthoDB" id="7979796at2759"/>
<dbReference type="Proteomes" id="UP000494163">
    <property type="component" value="Chromosome 2L"/>
</dbReference>
<feature type="chain" id="PRO_5005793576" evidence="1">
    <location>
        <begin position="19"/>
        <end position="175"/>
    </location>
</feature>
<dbReference type="AlphaFoldDB" id="A0A0M4ER55"/>
<evidence type="ECO:0000313" key="2">
    <source>
        <dbReference type="EMBL" id="ALC39600.1"/>
    </source>
</evidence>
<accession>A0A0M4ER55</accession>
<reference evidence="2 3" key="1">
    <citation type="submission" date="2015-08" db="EMBL/GenBank/DDBJ databases">
        <title>Ancestral chromatin configuration constrains chromatin evolution on differentiating sex chromosomes in Drosophila.</title>
        <authorList>
            <person name="Zhou Q."/>
            <person name="Bachtrog D."/>
        </authorList>
    </citation>
    <scope>NUCLEOTIDE SEQUENCE [LARGE SCALE GENOMIC DNA]</scope>
    <source>
        <tissue evidence="2">Whole larvae</tissue>
    </source>
</reference>
<evidence type="ECO:0000313" key="3">
    <source>
        <dbReference type="Proteomes" id="UP000494163"/>
    </source>
</evidence>
<keyword evidence="1" id="KW-0732">Signal</keyword>
<feature type="signal peptide" evidence="1">
    <location>
        <begin position="1"/>
        <end position="18"/>
    </location>
</feature>
<dbReference type="OMA" id="QDISTKF"/>
<dbReference type="EMBL" id="CP012523">
    <property type="protein sequence ID" value="ALC39600.1"/>
    <property type="molecule type" value="Genomic_DNA"/>
</dbReference>